<evidence type="ECO:0000256" key="4">
    <source>
        <dbReference type="ARBA" id="ARBA00022989"/>
    </source>
</evidence>
<keyword evidence="3 7" id="KW-0812">Transmembrane</keyword>
<evidence type="ECO:0000256" key="6">
    <source>
        <dbReference type="SAM" id="MobiDB-lite"/>
    </source>
</evidence>
<name>D7DS14_METV3</name>
<evidence type="ECO:0000256" key="1">
    <source>
        <dbReference type="ARBA" id="ARBA00004162"/>
    </source>
</evidence>
<gene>
    <name evidence="9" type="ordered locus">Mvol_0264</name>
</gene>
<accession>D7DS14</accession>
<feature type="compositionally biased region" description="Polar residues" evidence="6">
    <location>
        <begin position="74"/>
        <end position="87"/>
    </location>
</feature>
<evidence type="ECO:0000313" key="9">
    <source>
        <dbReference type="EMBL" id="ADI35924.1"/>
    </source>
</evidence>
<dbReference type="Proteomes" id="UP000007722">
    <property type="component" value="Chromosome"/>
</dbReference>
<proteinExistence type="predicted"/>
<evidence type="ECO:0000313" key="10">
    <source>
        <dbReference type="Proteomes" id="UP000007722"/>
    </source>
</evidence>
<dbReference type="InParanoid" id="D7DS14"/>
<dbReference type="EMBL" id="CP002057">
    <property type="protein sequence ID" value="ADI35924.1"/>
    <property type="molecule type" value="Genomic_DNA"/>
</dbReference>
<keyword evidence="4 7" id="KW-1133">Transmembrane helix</keyword>
<dbReference type="GO" id="GO:0005886">
    <property type="term" value="C:plasma membrane"/>
    <property type="evidence" value="ECO:0007669"/>
    <property type="project" value="UniProtKB-SubCell"/>
</dbReference>
<reference evidence="9 10" key="1">
    <citation type="submission" date="2010-05" db="EMBL/GenBank/DDBJ databases">
        <title>Complete sequence of Methanococcus voltae A3.</title>
        <authorList>
            <consortium name="US DOE Joint Genome Institute"/>
            <person name="Lucas S."/>
            <person name="Copeland A."/>
            <person name="Lapidus A."/>
            <person name="Cheng J.-F."/>
            <person name="Bruce D."/>
            <person name="Goodwin L."/>
            <person name="Pitluck S."/>
            <person name="Lowry S."/>
            <person name="Clum A."/>
            <person name="Land M."/>
            <person name="Hauser L."/>
            <person name="Kyrpides N."/>
            <person name="Mikhailova N."/>
            <person name="Whitman W.B."/>
            <person name="Woyke T."/>
        </authorList>
    </citation>
    <scope>NUCLEOTIDE SEQUENCE [LARGE SCALE GENOMIC DNA]</scope>
    <source>
        <strain evidence="10">ATCC BAA-1334 / A3</strain>
    </source>
</reference>
<dbReference type="HOGENOM" id="CLU_143433_0_2_2"/>
<dbReference type="PANTHER" id="PTHR33885">
    <property type="entry name" value="PHAGE SHOCK PROTEIN C"/>
    <property type="match status" value="1"/>
</dbReference>
<feature type="region of interest" description="Disordered" evidence="6">
    <location>
        <begin position="71"/>
        <end position="94"/>
    </location>
</feature>
<dbReference type="KEGG" id="mvo:Mvol_0264"/>
<protein>
    <submittedName>
        <fullName evidence="9">Phage shock protein C, PspC</fullName>
    </submittedName>
</protein>
<dbReference type="STRING" id="456320.Mvol_0264"/>
<keyword evidence="10" id="KW-1185">Reference proteome</keyword>
<dbReference type="InterPro" id="IPR052027">
    <property type="entry name" value="PspC"/>
</dbReference>
<evidence type="ECO:0000259" key="8">
    <source>
        <dbReference type="Pfam" id="PF04024"/>
    </source>
</evidence>
<evidence type="ECO:0000256" key="7">
    <source>
        <dbReference type="SAM" id="Phobius"/>
    </source>
</evidence>
<dbReference type="PANTHER" id="PTHR33885:SF3">
    <property type="entry name" value="PHAGE SHOCK PROTEIN C"/>
    <property type="match status" value="1"/>
</dbReference>
<keyword evidence="2" id="KW-1003">Cell membrane</keyword>
<sequence length="94" mass="10567">MENMGTTKSNIKKLYRSVDDKMLEGVCGGIGEYFNVDPTLVRILYVAITVFSGFMFGIITYVVLALIIPKNPKNENTFPNEPITTSFKPDEELK</sequence>
<feature type="domain" description="Phage shock protein PspC N-terminal" evidence="8">
    <location>
        <begin position="12"/>
        <end position="70"/>
    </location>
</feature>
<organism evidence="9 10">
    <name type="scientific">Methanococcus voltae (strain ATCC BAA-1334 / A3)</name>
    <dbReference type="NCBI Taxonomy" id="456320"/>
    <lineage>
        <taxon>Archaea</taxon>
        <taxon>Methanobacteriati</taxon>
        <taxon>Methanobacteriota</taxon>
        <taxon>Methanomada group</taxon>
        <taxon>Methanococci</taxon>
        <taxon>Methanococcales</taxon>
        <taxon>Methanococcaceae</taxon>
        <taxon>Methanococcus</taxon>
    </lineage>
</organism>
<evidence type="ECO:0000256" key="3">
    <source>
        <dbReference type="ARBA" id="ARBA00022692"/>
    </source>
</evidence>
<keyword evidence="5 7" id="KW-0472">Membrane</keyword>
<dbReference type="InterPro" id="IPR007168">
    <property type="entry name" value="Phageshock_PspC_N"/>
</dbReference>
<dbReference type="eggNOG" id="arCOG03456">
    <property type="taxonomic scope" value="Archaea"/>
</dbReference>
<evidence type="ECO:0000256" key="5">
    <source>
        <dbReference type="ARBA" id="ARBA00023136"/>
    </source>
</evidence>
<dbReference type="Pfam" id="PF04024">
    <property type="entry name" value="PspC"/>
    <property type="match status" value="1"/>
</dbReference>
<evidence type="ECO:0000256" key="2">
    <source>
        <dbReference type="ARBA" id="ARBA00022475"/>
    </source>
</evidence>
<dbReference type="AlphaFoldDB" id="D7DS14"/>
<comment type="subcellular location">
    <subcellularLocation>
        <location evidence="1">Cell membrane</location>
        <topology evidence="1">Single-pass membrane protein</topology>
    </subcellularLocation>
</comment>
<feature type="transmembrane region" description="Helical" evidence="7">
    <location>
        <begin position="43"/>
        <end position="68"/>
    </location>
</feature>